<dbReference type="SUPFAM" id="SSF52317">
    <property type="entry name" value="Class I glutamine amidotransferase-like"/>
    <property type="match status" value="1"/>
</dbReference>
<keyword evidence="1" id="KW-0805">Transcription regulation</keyword>
<evidence type="ECO:0000256" key="3">
    <source>
        <dbReference type="ARBA" id="ARBA00023163"/>
    </source>
</evidence>
<dbReference type="RefSeq" id="WP_265679998.1">
    <property type="nucleotide sequence ID" value="NZ_CP120863.1"/>
</dbReference>
<dbReference type="EMBL" id="CP120863">
    <property type="protein sequence ID" value="WFE90004.1"/>
    <property type="molecule type" value="Genomic_DNA"/>
</dbReference>
<feature type="domain" description="HTH araC/xylS-type" evidence="4">
    <location>
        <begin position="216"/>
        <end position="314"/>
    </location>
</feature>
<sequence length="317" mass="36016">MPFSEIRPDRRKISVLLFEAFSNHCLANTIEPFRAANTIAREPLYTWQYFSMDGGTVTSSSGLPVETSSWPQVRPRGDILFLMPSYGFRDLATPKLNQALRAARDRFQLIVGLDTGAWLMAMAGLLDGRRATIHWDEFTHFAETFPDIDVLEDRFVLTTDLATCGGASTAIELTLEMIKRQHSAMFSLEVGALFMHGDKLDLQDPYLRMSSDKLVGSATALMRRTIETPLTIPELADRLKIDQRELERHFQKEMKMPPLAVYKAIRLREARRLVELTRLSVAEIATRCGYRNASALTRAYRQEFSAPPRAHRSAHRP</sequence>
<dbReference type="CDD" id="cd03136">
    <property type="entry name" value="GATase1_AraC_ArgR_like"/>
    <property type="match status" value="1"/>
</dbReference>
<dbReference type="InterPro" id="IPR002818">
    <property type="entry name" value="DJ-1/PfpI"/>
</dbReference>
<dbReference type="SUPFAM" id="SSF46689">
    <property type="entry name" value="Homeodomain-like"/>
    <property type="match status" value="1"/>
</dbReference>
<evidence type="ECO:0000256" key="2">
    <source>
        <dbReference type="ARBA" id="ARBA00023125"/>
    </source>
</evidence>
<dbReference type="InterPro" id="IPR029062">
    <property type="entry name" value="Class_I_gatase-like"/>
</dbReference>
<dbReference type="PROSITE" id="PS01124">
    <property type="entry name" value="HTH_ARAC_FAMILY_2"/>
    <property type="match status" value="1"/>
</dbReference>
<dbReference type="Gene3D" id="3.40.50.880">
    <property type="match status" value="1"/>
</dbReference>
<name>A0ABY8F5E8_9HYPH</name>
<dbReference type="PROSITE" id="PS00041">
    <property type="entry name" value="HTH_ARAC_FAMILY_1"/>
    <property type="match status" value="1"/>
</dbReference>
<evidence type="ECO:0000313" key="5">
    <source>
        <dbReference type="EMBL" id="WFE90004.1"/>
    </source>
</evidence>
<gene>
    <name evidence="5" type="ORF">K1718_01230</name>
</gene>
<keyword evidence="6" id="KW-1185">Reference proteome</keyword>
<protein>
    <submittedName>
        <fullName evidence="5">Helix-turn-helix domain-containing protein</fullName>
    </submittedName>
</protein>
<evidence type="ECO:0000313" key="6">
    <source>
        <dbReference type="Proteomes" id="UP001209803"/>
    </source>
</evidence>
<keyword evidence="3" id="KW-0804">Transcription</keyword>
<accession>A0ABY8F5E8</accession>
<dbReference type="Proteomes" id="UP001209803">
    <property type="component" value="Chromosome"/>
</dbReference>
<dbReference type="Gene3D" id="1.10.10.60">
    <property type="entry name" value="Homeodomain-like"/>
    <property type="match status" value="1"/>
</dbReference>
<proteinExistence type="predicted"/>
<dbReference type="SMART" id="SM00342">
    <property type="entry name" value="HTH_ARAC"/>
    <property type="match status" value="1"/>
</dbReference>
<dbReference type="InterPro" id="IPR052158">
    <property type="entry name" value="INH-QAR"/>
</dbReference>
<dbReference type="PANTHER" id="PTHR43130:SF3">
    <property type="entry name" value="HTH-TYPE TRANSCRIPTIONAL REGULATOR RV1931C"/>
    <property type="match status" value="1"/>
</dbReference>
<dbReference type="Pfam" id="PF12833">
    <property type="entry name" value="HTH_18"/>
    <property type="match status" value="1"/>
</dbReference>
<evidence type="ECO:0000259" key="4">
    <source>
        <dbReference type="PROSITE" id="PS01124"/>
    </source>
</evidence>
<dbReference type="InterPro" id="IPR009057">
    <property type="entry name" value="Homeodomain-like_sf"/>
</dbReference>
<dbReference type="Pfam" id="PF01965">
    <property type="entry name" value="DJ-1_PfpI"/>
    <property type="match status" value="1"/>
</dbReference>
<dbReference type="InterPro" id="IPR018060">
    <property type="entry name" value="HTH_AraC"/>
</dbReference>
<organism evidence="5 6">
    <name type="scientific">Roseibium porphyridii</name>
    <dbReference type="NCBI Taxonomy" id="2866279"/>
    <lineage>
        <taxon>Bacteria</taxon>
        <taxon>Pseudomonadati</taxon>
        <taxon>Pseudomonadota</taxon>
        <taxon>Alphaproteobacteria</taxon>
        <taxon>Hyphomicrobiales</taxon>
        <taxon>Stappiaceae</taxon>
        <taxon>Roseibium</taxon>
    </lineage>
</organism>
<dbReference type="InterPro" id="IPR018062">
    <property type="entry name" value="HTH_AraC-typ_CS"/>
</dbReference>
<keyword evidence="2" id="KW-0238">DNA-binding</keyword>
<evidence type="ECO:0000256" key="1">
    <source>
        <dbReference type="ARBA" id="ARBA00023015"/>
    </source>
</evidence>
<reference evidence="5 6" key="1">
    <citation type="submission" date="2023-03" db="EMBL/GenBank/DDBJ databases">
        <title>Roseibium porphyridii sp. nov. and Roseibium rhodosorbium sp. nov. isolated from marine algae, Porphyridium cruentum and Rhodosorus marinus, respectively.</title>
        <authorList>
            <person name="Lee M.W."/>
            <person name="Choi B.J."/>
            <person name="Lee J.K."/>
            <person name="Choi D.G."/>
            <person name="Baek J.H."/>
            <person name="Bayburt H."/>
            <person name="Kim J.M."/>
            <person name="Han D.M."/>
            <person name="Kim K.H."/>
            <person name="Jeon C.O."/>
        </authorList>
    </citation>
    <scope>NUCLEOTIDE SEQUENCE [LARGE SCALE GENOMIC DNA]</scope>
    <source>
        <strain evidence="5 6">KMA01</strain>
    </source>
</reference>
<dbReference type="PANTHER" id="PTHR43130">
    <property type="entry name" value="ARAC-FAMILY TRANSCRIPTIONAL REGULATOR"/>
    <property type="match status" value="1"/>
</dbReference>